<dbReference type="RefSeq" id="WP_203740589.1">
    <property type="nucleotide sequence ID" value="NZ_BONF01000002.1"/>
</dbReference>
<evidence type="ECO:0000313" key="1">
    <source>
        <dbReference type="EMBL" id="GIF78855.1"/>
    </source>
</evidence>
<dbReference type="AlphaFoldDB" id="A0A8J3JH36"/>
<reference evidence="1 2" key="1">
    <citation type="submission" date="2021-01" db="EMBL/GenBank/DDBJ databases">
        <title>Whole genome shotgun sequence of Catellatospora bangladeshensis NBRC 107357.</title>
        <authorList>
            <person name="Komaki H."/>
            <person name="Tamura T."/>
        </authorList>
    </citation>
    <scope>NUCLEOTIDE SEQUENCE [LARGE SCALE GENOMIC DNA]</scope>
    <source>
        <strain evidence="1 2">NBRC 107357</strain>
    </source>
</reference>
<sequence>MPTAAQLQAESFWQREQVTPELAECCDTIAAGLGIPRGDVGNKGDENHLKGHHRSQEWLLNSRFCTNRTYTVQAGLTAAQARHIAAVDIVPGDWGTTENRRRTAVITARVVTAMKAGELNEVLEAYGAAADLATVTGWNNREDRPASANDSHLDHVHLGIDRRKLRDRAFLQRLASIVMGDDMSAKAESEVHALWQGTYFGGNSCGRKVPFQGTSSNALVAKADYTVQLLETILTAVKGEADTAAILARIDQRAAELRAGLVADILAALPPDRRASPAELEAALERALTGGAA</sequence>
<name>A0A8J3JH36_9ACTN</name>
<accession>A0A8J3JH36</accession>
<dbReference type="Proteomes" id="UP000601223">
    <property type="component" value="Unassembled WGS sequence"/>
</dbReference>
<evidence type="ECO:0000313" key="2">
    <source>
        <dbReference type="Proteomes" id="UP000601223"/>
    </source>
</evidence>
<protein>
    <submittedName>
        <fullName evidence="1">Uncharacterized protein</fullName>
    </submittedName>
</protein>
<organism evidence="1 2">
    <name type="scientific">Catellatospora bangladeshensis</name>
    <dbReference type="NCBI Taxonomy" id="310355"/>
    <lineage>
        <taxon>Bacteria</taxon>
        <taxon>Bacillati</taxon>
        <taxon>Actinomycetota</taxon>
        <taxon>Actinomycetes</taxon>
        <taxon>Micromonosporales</taxon>
        <taxon>Micromonosporaceae</taxon>
        <taxon>Catellatospora</taxon>
    </lineage>
</organism>
<proteinExistence type="predicted"/>
<gene>
    <name evidence="1" type="ORF">Cba03nite_02040</name>
</gene>
<comment type="caution">
    <text evidence="1">The sequence shown here is derived from an EMBL/GenBank/DDBJ whole genome shotgun (WGS) entry which is preliminary data.</text>
</comment>
<dbReference type="EMBL" id="BONF01000002">
    <property type="protein sequence ID" value="GIF78855.1"/>
    <property type="molecule type" value="Genomic_DNA"/>
</dbReference>
<keyword evidence="2" id="KW-1185">Reference proteome</keyword>